<dbReference type="Proteomes" id="UP000604046">
    <property type="component" value="Unassembled WGS sequence"/>
</dbReference>
<protein>
    <submittedName>
        <fullName evidence="1">Uncharacterized protein</fullName>
    </submittedName>
</protein>
<keyword evidence="2" id="KW-1185">Reference proteome</keyword>
<reference evidence="1" key="1">
    <citation type="submission" date="2021-02" db="EMBL/GenBank/DDBJ databases">
        <authorList>
            <person name="Dougan E. K."/>
            <person name="Rhodes N."/>
            <person name="Thang M."/>
            <person name="Chan C."/>
        </authorList>
    </citation>
    <scope>NUCLEOTIDE SEQUENCE</scope>
</reference>
<dbReference type="EMBL" id="CAJNDS010000210">
    <property type="protein sequence ID" value="CAE7028646.1"/>
    <property type="molecule type" value="Genomic_DNA"/>
</dbReference>
<dbReference type="AlphaFoldDB" id="A0A812ICR0"/>
<sequence length="126" mass="14252">MIRQMRSQQILSKLLATSQVRVRGSGLSYSDACSDLDDRQLAMVPGDFWGLLEPQTCSHHHAKARRHSGVLHATTPHLAALARAGPKMRCRWGWWCSTWRYFRFACPENFSQVSQLQAVSLGARGR</sequence>
<evidence type="ECO:0000313" key="2">
    <source>
        <dbReference type="Proteomes" id="UP000604046"/>
    </source>
</evidence>
<evidence type="ECO:0000313" key="1">
    <source>
        <dbReference type="EMBL" id="CAE7028646.1"/>
    </source>
</evidence>
<proteinExistence type="predicted"/>
<organism evidence="1 2">
    <name type="scientific">Symbiodinium natans</name>
    <dbReference type="NCBI Taxonomy" id="878477"/>
    <lineage>
        <taxon>Eukaryota</taxon>
        <taxon>Sar</taxon>
        <taxon>Alveolata</taxon>
        <taxon>Dinophyceae</taxon>
        <taxon>Suessiales</taxon>
        <taxon>Symbiodiniaceae</taxon>
        <taxon>Symbiodinium</taxon>
    </lineage>
</organism>
<comment type="caution">
    <text evidence="1">The sequence shown here is derived from an EMBL/GenBank/DDBJ whole genome shotgun (WGS) entry which is preliminary data.</text>
</comment>
<gene>
    <name evidence="1" type="ORF">SNAT2548_LOCUS3434</name>
</gene>
<accession>A0A812ICR0</accession>
<name>A0A812ICR0_9DINO</name>